<accession>A0ABU7G4R7</accession>
<dbReference type="RefSeq" id="WP_329775326.1">
    <property type="nucleotide sequence ID" value="NZ_JAYDYW010000007.1"/>
</dbReference>
<proteinExistence type="predicted"/>
<evidence type="ECO:0000313" key="1">
    <source>
        <dbReference type="EMBL" id="MEE1674154.1"/>
    </source>
</evidence>
<sequence length="92" mass="10370">MTLTPFIQRSGLLTEHQLYASLGSSPIERQAAYRALFIHHIEGKLLDDIRQATHKGLALGCDKFKHEIETLTGLRVTEGSRGRRKGWRKLGS</sequence>
<evidence type="ECO:0000313" key="2">
    <source>
        <dbReference type="Proteomes" id="UP001310248"/>
    </source>
</evidence>
<reference evidence="1 2" key="2">
    <citation type="submission" date="2023-12" db="EMBL/GenBank/DDBJ databases">
        <authorList>
            <consortium name="Cladostephus spongiosus"/>
            <person name="Lorente B."/>
            <person name="Cabral C."/>
            <person name="Frias J."/>
            <person name="Faria J."/>
            <person name="Toubarro D."/>
        </authorList>
    </citation>
    <scope>NUCLEOTIDE SEQUENCE [LARGE SCALE GENOMIC DNA]</scope>
    <source>
        <strain evidence="1 2">ZMCS4</strain>
    </source>
</reference>
<dbReference type="EMBL" id="JAYDYW010000007">
    <property type="protein sequence ID" value="MEE1674154.1"/>
    <property type="molecule type" value="Genomic_DNA"/>
</dbReference>
<protein>
    <submittedName>
        <fullName evidence="1">Transposase</fullName>
    </submittedName>
</protein>
<name>A0ABU7G4R7_9ALTE</name>
<organism evidence="1 2">
    <name type="scientific">Agarivorans aestuarii</name>
    <dbReference type="NCBI Taxonomy" id="1563703"/>
    <lineage>
        <taxon>Bacteria</taxon>
        <taxon>Pseudomonadati</taxon>
        <taxon>Pseudomonadota</taxon>
        <taxon>Gammaproteobacteria</taxon>
        <taxon>Alteromonadales</taxon>
        <taxon>Alteromonadaceae</taxon>
        <taxon>Agarivorans</taxon>
    </lineage>
</organism>
<keyword evidence="2" id="KW-1185">Reference proteome</keyword>
<dbReference type="Proteomes" id="UP001310248">
    <property type="component" value="Unassembled WGS sequence"/>
</dbReference>
<comment type="caution">
    <text evidence="1">The sequence shown here is derived from an EMBL/GenBank/DDBJ whole genome shotgun (WGS) entry which is preliminary data.</text>
</comment>
<reference evidence="2" key="1">
    <citation type="submission" date="2023-07" db="EMBL/GenBank/DDBJ databases">
        <title>Draft genome sequence of Agarivorans aestuarii strain ZMCS4, a CAZymes producing bacteria isolated from the marine brown algae Clodostephus spongiosus.</title>
        <authorList>
            <person name="Lorente B."/>
            <person name="Cabral C."/>
            <person name="Frias J."/>
            <person name="Faria J."/>
            <person name="Toubarro D."/>
        </authorList>
    </citation>
    <scope>NUCLEOTIDE SEQUENCE [LARGE SCALE GENOMIC DNA]</scope>
    <source>
        <strain evidence="2">ZMCS4</strain>
    </source>
</reference>
<gene>
    <name evidence="1" type="ORF">SNR37_003589</name>
</gene>